<protein>
    <recommendedName>
        <fullName evidence="5">Polymer-forming cytoskeletal protein</fullName>
    </recommendedName>
</protein>
<dbReference type="PANTHER" id="PTHR35024:SF4">
    <property type="entry name" value="POLYMER-FORMING CYTOSKELETAL PROTEIN"/>
    <property type="match status" value="1"/>
</dbReference>
<gene>
    <name evidence="3" type="ORF">C3F09_09910</name>
</gene>
<evidence type="ECO:0000313" key="4">
    <source>
        <dbReference type="Proteomes" id="UP000250918"/>
    </source>
</evidence>
<evidence type="ECO:0000256" key="2">
    <source>
        <dbReference type="SAM" id="MobiDB-lite"/>
    </source>
</evidence>
<comment type="caution">
    <text evidence="3">The sequence shown here is derived from an EMBL/GenBank/DDBJ whole genome shotgun (WGS) entry which is preliminary data.</text>
</comment>
<dbReference type="EMBL" id="PQAP01000159">
    <property type="protein sequence ID" value="PWB69944.1"/>
    <property type="molecule type" value="Genomic_DNA"/>
</dbReference>
<dbReference type="PANTHER" id="PTHR35024">
    <property type="entry name" value="HYPOTHETICAL CYTOSOLIC PROTEIN"/>
    <property type="match status" value="1"/>
</dbReference>
<sequence>MTKKPFSNEVDSEMDTIIGKDTLITGTIDVKGALRVDGTIKGKIICSDCVTVGATGMVEADIESNTAIVAGHMVGNVATTEKVELQAKCELEGDIKTKSLVIEQGAVFCGACNMKGGNRPDLGFLPPERKEKEEKKEGIFFGEKKN</sequence>
<evidence type="ECO:0000256" key="1">
    <source>
        <dbReference type="ARBA" id="ARBA00044755"/>
    </source>
</evidence>
<evidence type="ECO:0000313" key="3">
    <source>
        <dbReference type="EMBL" id="PWB69944.1"/>
    </source>
</evidence>
<dbReference type="InterPro" id="IPR007607">
    <property type="entry name" value="BacA/B"/>
</dbReference>
<organism evidence="3 4">
    <name type="scientific">candidate division GN15 bacterium</name>
    <dbReference type="NCBI Taxonomy" id="2072418"/>
    <lineage>
        <taxon>Bacteria</taxon>
        <taxon>candidate division GN15</taxon>
    </lineage>
</organism>
<dbReference type="Pfam" id="PF04519">
    <property type="entry name" value="Bactofilin"/>
    <property type="match status" value="1"/>
</dbReference>
<feature type="compositionally biased region" description="Basic and acidic residues" evidence="2">
    <location>
        <begin position="127"/>
        <end position="146"/>
    </location>
</feature>
<reference evidence="3 4" key="1">
    <citation type="journal article" date="2018" name="ISME J.">
        <title>A methanotrophic archaeon couples anaerobic oxidation of methane to Fe(III) reduction.</title>
        <authorList>
            <person name="Cai C."/>
            <person name="Leu A.O."/>
            <person name="Xie G.J."/>
            <person name="Guo J."/>
            <person name="Feng Y."/>
            <person name="Zhao J.X."/>
            <person name="Tyson G.W."/>
            <person name="Yuan Z."/>
            <person name="Hu S."/>
        </authorList>
    </citation>
    <scope>NUCLEOTIDE SEQUENCE [LARGE SCALE GENOMIC DNA]</scope>
    <source>
        <strain evidence="3">FeB_12</strain>
    </source>
</reference>
<name>A0A855X493_9BACT</name>
<proteinExistence type="inferred from homology"/>
<evidence type="ECO:0008006" key="5">
    <source>
        <dbReference type="Google" id="ProtNLM"/>
    </source>
</evidence>
<dbReference type="AlphaFoldDB" id="A0A855X493"/>
<comment type="similarity">
    <text evidence="1">Belongs to the bactofilin family.</text>
</comment>
<feature type="region of interest" description="Disordered" evidence="2">
    <location>
        <begin position="123"/>
        <end position="146"/>
    </location>
</feature>
<dbReference type="Proteomes" id="UP000250918">
    <property type="component" value="Unassembled WGS sequence"/>
</dbReference>
<accession>A0A855X493</accession>